<feature type="transmembrane region" description="Helical" evidence="8">
    <location>
        <begin position="361"/>
        <end position="384"/>
    </location>
</feature>
<reference evidence="10 11" key="3">
    <citation type="journal article" date="2017" name="Mol. Plant Pathol.">
        <title>A gapless genome sequence of the fungus Botrytis cinerea.</title>
        <authorList>
            <person name="Van Kan J.A."/>
            <person name="Stassen J.H."/>
            <person name="Mosbach A."/>
            <person name="Van Der Lee T.A."/>
            <person name="Faino L."/>
            <person name="Farmer A.D."/>
            <person name="Papasotiriou D.G."/>
            <person name="Zhou S."/>
            <person name="Seidl M.F."/>
            <person name="Cottam E."/>
            <person name="Edel D."/>
            <person name="Hahn M."/>
            <person name="Schwartz D.C."/>
            <person name="Dietrich R.A."/>
            <person name="Widdison S."/>
            <person name="Scalliet G."/>
        </authorList>
    </citation>
    <scope>NUCLEOTIDE SEQUENCE [LARGE SCALE GENOMIC DNA]</scope>
    <source>
        <strain evidence="10 11">B05.10</strain>
    </source>
</reference>
<feature type="transmembrane region" description="Helical" evidence="8">
    <location>
        <begin position="94"/>
        <end position="115"/>
    </location>
</feature>
<evidence type="ECO:0000256" key="2">
    <source>
        <dbReference type="ARBA" id="ARBA00006727"/>
    </source>
</evidence>
<name>A0A384J4M0_BOTFB</name>
<keyword evidence="5 8" id="KW-1133">Transmembrane helix</keyword>
<evidence type="ECO:0000256" key="8">
    <source>
        <dbReference type="SAM" id="Phobius"/>
    </source>
</evidence>
<dbReference type="InterPro" id="IPR011701">
    <property type="entry name" value="MFS"/>
</dbReference>
<dbReference type="InterPro" id="IPR036259">
    <property type="entry name" value="MFS_trans_sf"/>
</dbReference>
<feature type="transmembrane region" description="Helical" evidence="8">
    <location>
        <begin position="155"/>
        <end position="174"/>
    </location>
</feature>
<evidence type="ECO:0000256" key="3">
    <source>
        <dbReference type="ARBA" id="ARBA00022448"/>
    </source>
</evidence>
<evidence type="ECO:0000313" key="11">
    <source>
        <dbReference type="Proteomes" id="UP000001798"/>
    </source>
</evidence>
<sequence>MEISKPSKSFPNISAEAIHSPVKSPEPPSSITNDPEKGIVVAPTLSCRAHSPSLNPILTIISSFALTLSTWGFYNSTGILLSHLSVHLLPNTPLPILSLIPALNILFTLLLFFPLGPIYDTYGPLPLLIPGSLIYIFSLLLLSICSSLFHFLLVYGALSAIGMALLCTVANAMLNTFEGTGYRGLATGIALVGNPTGGIIFTFVFQAVLESLEWGDAMRIVAGSVGVLIAVGFLAFLPFEGMRKGGTRSEYGHRGQDGDYDASTASTNTRNEAPWWKFWHEKKVEGDWSLLRDRRFLWCMAGISLFEFVLVGAIGLLPTYALQQGFSTSVSFNVVAIINAGSILGRLLSGPLSDHLGPYNTVLLCLIFISLLANFAFFLPTSLLSHSSSSTSLIFFYLYASLSGLGSGAVMSAAPLCIAALCPSHVYARWWGASQVGVAIAYVSPFLFRNFPSLQYPSHLDSREQSQILTLSQHRCFLSVPLASIILSRVAPSLFISFFGFVIFLSGLAFALARWEVLGRGWMWKIRV</sequence>
<dbReference type="Gene3D" id="1.20.1250.20">
    <property type="entry name" value="MFS general substrate transporter like domains"/>
    <property type="match status" value="1"/>
</dbReference>
<feature type="transmembrane region" description="Helical" evidence="8">
    <location>
        <begin position="54"/>
        <end position="74"/>
    </location>
</feature>
<dbReference type="SUPFAM" id="SSF103473">
    <property type="entry name" value="MFS general substrate transporter"/>
    <property type="match status" value="1"/>
</dbReference>
<reference evidence="10 11" key="1">
    <citation type="journal article" date="2011" name="PLoS Genet.">
        <title>Genomic analysis of the necrotrophic fungal pathogens Sclerotinia sclerotiorum and Botrytis cinerea.</title>
        <authorList>
            <person name="Amselem J."/>
            <person name="Cuomo C.A."/>
            <person name="van Kan J.A."/>
            <person name="Viaud M."/>
            <person name="Benito E.P."/>
            <person name="Couloux A."/>
            <person name="Coutinho P.M."/>
            <person name="de Vries R.P."/>
            <person name="Dyer P.S."/>
            <person name="Fillinger S."/>
            <person name="Fournier E."/>
            <person name="Gout L."/>
            <person name="Hahn M."/>
            <person name="Kohn L."/>
            <person name="Lapalu N."/>
            <person name="Plummer K.M."/>
            <person name="Pradier J.M."/>
            <person name="Quevillon E."/>
            <person name="Sharon A."/>
            <person name="Simon A."/>
            <person name="ten Have A."/>
            <person name="Tudzynski B."/>
            <person name="Tudzynski P."/>
            <person name="Wincker P."/>
            <person name="Andrew M."/>
            <person name="Anthouard V."/>
            <person name="Beever R.E."/>
            <person name="Beffa R."/>
            <person name="Benoit I."/>
            <person name="Bouzid O."/>
            <person name="Brault B."/>
            <person name="Chen Z."/>
            <person name="Choquer M."/>
            <person name="Collemare J."/>
            <person name="Cotton P."/>
            <person name="Danchin E.G."/>
            <person name="Da Silva C."/>
            <person name="Gautier A."/>
            <person name="Giraud C."/>
            <person name="Giraud T."/>
            <person name="Gonzalez C."/>
            <person name="Grossetete S."/>
            <person name="Guldener U."/>
            <person name="Henrissat B."/>
            <person name="Howlett B.J."/>
            <person name="Kodira C."/>
            <person name="Kretschmer M."/>
            <person name="Lappartient A."/>
            <person name="Leroch M."/>
            <person name="Levis C."/>
            <person name="Mauceli E."/>
            <person name="Neuveglise C."/>
            <person name="Oeser B."/>
            <person name="Pearson M."/>
            <person name="Poulain J."/>
            <person name="Poussereau N."/>
            <person name="Quesneville H."/>
            <person name="Rascle C."/>
            <person name="Schumacher J."/>
            <person name="Segurens B."/>
            <person name="Sexton A."/>
            <person name="Silva E."/>
            <person name="Sirven C."/>
            <person name="Soanes D.M."/>
            <person name="Talbot N.J."/>
            <person name="Templeton M."/>
            <person name="Yandava C."/>
            <person name="Yarden O."/>
            <person name="Zeng Q."/>
            <person name="Rollins J.A."/>
            <person name="Lebrun M.H."/>
            <person name="Dickman M."/>
        </authorList>
    </citation>
    <scope>NUCLEOTIDE SEQUENCE [LARGE SCALE GENOMIC DNA]</scope>
    <source>
        <strain evidence="10 11">B05.10</strain>
    </source>
</reference>
<comment type="subcellular location">
    <subcellularLocation>
        <location evidence="1">Membrane</location>
        <topology evidence="1">Multi-pass membrane protein</topology>
    </subcellularLocation>
</comment>
<proteinExistence type="inferred from homology"/>
<evidence type="ECO:0000256" key="5">
    <source>
        <dbReference type="ARBA" id="ARBA00022989"/>
    </source>
</evidence>
<reference evidence="10 11" key="2">
    <citation type="journal article" date="2012" name="Eukaryot. Cell">
        <title>Genome update of Botrytis cinerea strains B05.10 and T4.</title>
        <authorList>
            <person name="Staats M."/>
            <person name="van Kan J.A."/>
        </authorList>
    </citation>
    <scope>NUCLEOTIDE SEQUENCE [LARGE SCALE GENOMIC DNA]</scope>
    <source>
        <strain evidence="10 11">B05.10</strain>
    </source>
</reference>
<feature type="compositionally biased region" description="Polar residues" evidence="7">
    <location>
        <begin position="1"/>
        <end position="12"/>
    </location>
</feature>
<evidence type="ECO:0000313" key="10">
    <source>
        <dbReference type="EMBL" id="ATZ45457.1"/>
    </source>
</evidence>
<dbReference type="EMBL" id="CP009805">
    <property type="protein sequence ID" value="ATZ45457.1"/>
    <property type="molecule type" value="Genomic_DNA"/>
</dbReference>
<feature type="transmembrane region" description="Helical" evidence="8">
    <location>
        <begin position="127"/>
        <end position="149"/>
    </location>
</feature>
<gene>
    <name evidence="10" type="ORF">BCIN_01g02390</name>
</gene>
<keyword evidence="11" id="KW-1185">Reference proteome</keyword>
<feature type="transmembrane region" description="Helical" evidence="8">
    <location>
        <begin position="396"/>
        <end position="418"/>
    </location>
</feature>
<dbReference type="GO" id="GO:0022857">
    <property type="term" value="F:transmembrane transporter activity"/>
    <property type="evidence" value="ECO:0007669"/>
    <property type="project" value="InterPro"/>
</dbReference>
<evidence type="ECO:0000256" key="1">
    <source>
        <dbReference type="ARBA" id="ARBA00004141"/>
    </source>
</evidence>
<comment type="similarity">
    <text evidence="2">Belongs to the major facilitator superfamily. Monocarboxylate porter (TC 2.A.1.13) family.</text>
</comment>
<keyword evidence="6 8" id="KW-0472">Membrane</keyword>
<organism evidence="10 11">
    <name type="scientific">Botryotinia fuckeliana (strain B05.10)</name>
    <name type="common">Noble rot fungus</name>
    <name type="synonym">Botrytis cinerea</name>
    <dbReference type="NCBI Taxonomy" id="332648"/>
    <lineage>
        <taxon>Eukaryota</taxon>
        <taxon>Fungi</taxon>
        <taxon>Dikarya</taxon>
        <taxon>Ascomycota</taxon>
        <taxon>Pezizomycotina</taxon>
        <taxon>Leotiomycetes</taxon>
        <taxon>Helotiales</taxon>
        <taxon>Sclerotiniaceae</taxon>
        <taxon>Botrytis</taxon>
    </lineage>
</organism>
<feature type="transmembrane region" description="Helical" evidence="8">
    <location>
        <begin position="494"/>
        <end position="515"/>
    </location>
</feature>
<feature type="domain" description="Major facilitator superfamily (MFS) profile" evidence="9">
    <location>
        <begin position="58"/>
        <end position="528"/>
    </location>
</feature>
<dbReference type="PANTHER" id="PTHR11360:SF224">
    <property type="entry name" value="MAJOR FACILITATOR SUPERFAMILY (MFS) PROFILE DOMAIN-CONTAINING PROTEIN-RELATED"/>
    <property type="match status" value="1"/>
</dbReference>
<evidence type="ECO:0000259" key="9">
    <source>
        <dbReference type="PROSITE" id="PS50850"/>
    </source>
</evidence>
<feature type="transmembrane region" description="Helical" evidence="8">
    <location>
        <begin position="330"/>
        <end position="349"/>
    </location>
</feature>
<keyword evidence="3" id="KW-0813">Transport</keyword>
<feature type="transmembrane region" description="Helical" evidence="8">
    <location>
        <begin position="220"/>
        <end position="239"/>
    </location>
</feature>
<protein>
    <recommendedName>
        <fullName evidence="9">Major facilitator superfamily (MFS) profile domain-containing protein</fullName>
    </recommendedName>
</protein>
<dbReference type="Proteomes" id="UP000001798">
    <property type="component" value="Chromosome 1"/>
</dbReference>
<dbReference type="PANTHER" id="PTHR11360">
    <property type="entry name" value="MONOCARBOXYLATE TRANSPORTER"/>
    <property type="match status" value="1"/>
</dbReference>
<dbReference type="RefSeq" id="XP_024546073.1">
    <property type="nucleotide sequence ID" value="XM_024690305.1"/>
</dbReference>
<dbReference type="Pfam" id="PF07690">
    <property type="entry name" value="MFS_1"/>
    <property type="match status" value="1"/>
</dbReference>
<accession>A0A384J4M0</accession>
<dbReference type="PROSITE" id="PS50850">
    <property type="entry name" value="MFS"/>
    <property type="match status" value="1"/>
</dbReference>
<feature type="transmembrane region" description="Helical" evidence="8">
    <location>
        <begin position="430"/>
        <end position="448"/>
    </location>
</feature>
<dbReference type="GO" id="GO:0016020">
    <property type="term" value="C:membrane"/>
    <property type="evidence" value="ECO:0007669"/>
    <property type="project" value="UniProtKB-SubCell"/>
</dbReference>
<evidence type="ECO:0000256" key="6">
    <source>
        <dbReference type="ARBA" id="ARBA00023136"/>
    </source>
</evidence>
<feature type="transmembrane region" description="Helical" evidence="8">
    <location>
        <begin position="186"/>
        <end position="208"/>
    </location>
</feature>
<dbReference type="KEGG" id="bfu:BCIN_01g02390"/>
<feature type="region of interest" description="Disordered" evidence="7">
    <location>
        <begin position="1"/>
        <end position="33"/>
    </location>
</feature>
<evidence type="ECO:0000256" key="7">
    <source>
        <dbReference type="SAM" id="MobiDB-lite"/>
    </source>
</evidence>
<dbReference type="AlphaFoldDB" id="A0A384J4M0"/>
<dbReference type="GeneID" id="5429010"/>
<keyword evidence="4 8" id="KW-0812">Transmembrane</keyword>
<feature type="transmembrane region" description="Helical" evidence="8">
    <location>
        <begin position="296"/>
        <end position="318"/>
    </location>
</feature>
<evidence type="ECO:0000256" key="4">
    <source>
        <dbReference type="ARBA" id="ARBA00022692"/>
    </source>
</evidence>
<dbReference type="OrthoDB" id="6499973at2759"/>
<dbReference type="InterPro" id="IPR050327">
    <property type="entry name" value="Proton-linked_MCT"/>
</dbReference>
<dbReference type="InterPro" id="IPR020846">
    <property type="entry name" value="MFS_dom"/>
</dbReference>
<dbReference type="VEuPathDB" id="FungiDB:Bcin01g02390"/>